<dbReference type="Proteomes" id="UP000278627">
    <property type="component" value="Unassembled WGS sequence"/>
</dbReference>
<evidence type="ECO:0000313" key="2">
    <source>
        <dbReference type="Proteomes" id="UP000278627"/>
    </source>
</evidence>
<dbReference type="EMBL" id="UZAD01013142">
    <property type="protein sequence ID" value="VDN90024.1"/>
    <property type="molecule type" value="Genomic_DNA"/>
</dbReference>
<evidence type="ECO:0000313" key="3">
    <source>
        <dbReference type="WBParaSite" id="BPAG_0000887601-mRNA-1"/>
    </source>
</evidence>
<protein>
    <submittedName>
        <fullName evidence="3">DUF1330 domain-containing protein</fullName>
    </submittedName>
</protein>
<accession>A0A0N4TKK4</accession>
<keyword evidence="2" id="KW-1185">Reference proteome</keyword>
<name>A0A0N4TKK4_BRUPA</name>
<reference evidence="1 2" key="2">
    <citation type="submission" date="2018-11" db="EMBL/GenBank/DDBJ databases">
        <authorList>
            <consortium name="Pathogen Informatics"/>
        </authorList>
    </citation>
    <scope>NUCLEOTIDE SEQUENCE [LARGE SCALE GENOMIC DNA]</scope>
</reference>
<sequence length="83" mass="9576">MGYSQRTHVNAVLDSEAKNQSGHASVVLSVIGLPERIRESRKYYDENNGPESQIMKRKFNSRFVIKRIDVANVLFVELKEKRP</sequence>
<gene>
    <name evidence="1" type="ORF">BPAG_LOCUS8838</name>
</gene>
<dbReference type="WBParaSite" id="BPAG_0000887601-mRNA-1">
    <property type="protein sequence ID" value="BPAG_0000887601-mRNA-1"/>
    <property type="gene ID" value="BPAG_0000887601"/>
</dbReference>
<proteinExistence type="predicted"/>
<evidence type="ECO:0000313" key="1">
    <source>
        <dbReference type="EMBL" id="VDN90024.1"/>
    </source>
</evidence>
<reference evidence="3" key="1">
    <citation type="submission" date="2017-02" db="UniProtKB">
        <authorList>
            <consortium name="WormBaseParasite"/>
        </authorList>
    </citation>
    <scope>IDENTIFICATION</scope>
</reference>
<dbReference type="AlphaFoldDB" id="A0A0N4TKK4"/>
<organism evidence="3">
    <name type="scientific">Brugia pahangi</name>
    <name type="common">Filarial nematode worm</name>
    <dbReference type="NCBI Taxonomy" id="6280"/>
    <lineage>
        <taxon>Eukaryota</taxon>
        <taxon>Metazoa</taxon>
        <taxon>Ecdysozoa</taxon>
        <taxon>Nematoda</taxon>
        <taxon>Chromadorea</taxon>
        <taxon>Rhabditida</taxon>
        <taxon>Spirurina</taxon>
        <taxon>Spiruromorpha</taxon>
        <taxon>Filarioidea</taxon>
        <taxon>Onchocercidae</taxon>
        <taxon>Brugia</taxon>
    </lineage>
</organism>